<keyword evidence="3" id="KW-1185">Reference proteome</keyword>
<feature type="transmembrane region" description="Helical" evidence="1">
    <location>
        <begin position="12"/>
        <end position="30"/>
    </location>
</feature>
<accession>A0AA35UZ94</accession>
<dbReference type="Proteomes" id="UP001177003">
    <property type="component" value="Chromosome 1"/>
</dbReference>
<evidence type="ECO:0000256" key="1">
    <source>
        <dbReference type="SAM" id="Phobius"/>
    </source>
</evidence>
<dbReference type="AlphaFoldDB" id="A0AA35UZ94"/>
<evidence type="ECO:0000313" key="2">
    <source>
        <dbReference type="EMBL" id="CAI9267866.1"/>
    </source>
</evidence>
<proteinExistence type="predicted"/>
<sequence>MTLESRAEHVMPWVGMYICIASLVCTLAMAADVIQGFRQWKLWFPCRFFTINSVSITMIAILTKLPVDLSSNMSVDNHDILVKSPIVRHIEERLNANEELVKAREAARHVWTDVEIYCKWLQIDLQKKAHKGKTSKEILQWLGDEAAKIVIQFKTRKNVSLYHSHCEFNSAIPVYRISQTILLHCNEQENWPTYEEILEFITTIIADLLCACFTNIPCAITMKCHDDAIEKREDNIRIVAQLLGRSKKILKLLKKHQLPNSDMESIGYTDKWHALPKSKIHNASVRIQPASSSCNESFVITIV</sequence>
<protein>
    <submittedName>
        <fullName evidence="2">Uncharacterized protein</fullName>
    </submittedName>
</protein>
<keyword evidence="1" id="KW-1133">Transmembrane helix</keyword>
<evidence type="ECO:0000313" key="3">
    <source>
        <dbReference type="Proteomes" id="UP001177003"/>
    </source>
</evidence>
<dbReference type="PANTHER" id="PTHR35307:SF9">
    <property type="entry name" value="TRANSMEMBRANE PROTEIN"/>
    <property type="match status" value="1"/>
</dbReference>
<reference evidence="2" key="1">
    <citation type="submission" date="2023-04" db="EMBL/GenBank/DDBJ databases">
        <authorList>
            <person name="Vijverberg K."/>
            <person name="Xiong W."/>
            <person name="Schranz E."/>
        </authorList>
    </citation>
    <scope>NUCLEOTIDE SEQUENCE</scope>
</reference>
<organism evidence="2 3">
    <name type="scientific">Lactuca saligna</name>
    <name type="common">Willowleaf lettuce</name>
    <dbReference type="NCBI Taxonomy" id="75948"/>
    <lineage>
        <taxon>Eukaryota</taxon>
        <taxon>Viridiplantae</taxon>
        <taxon>Streptophyta</taxon>
        <taxon>Embryophyta</taxon>
        <taxon>Tracheophyta</taxon>
        <taxon>Spermatophyta</taxon>
        <taxon>Magnoliopsida</taxon>
        <taxon>eudicotyledons</taxon>
        <taxon>Gunneridae</taxon>
        <taxon>Pentapetalae</taxon>
        <taxon>asterids</taxon>
        <taxon>campanulids</taxon>
        <taxon>Asterales</taxon>
        <taxon>Asteraceae</taxon>
        <taxon>Cichorioideae</taxon>
        <taxon>Cichorieae</taxon>
        <taxon>Lactucinae</taxon>
        <taxon>Lactuca</taxon>
    </lineage>
</organism>
<keyword evidence="1" id="KW-0472">Membrane</keyword>
<name>A0AA35UZ94_LACSI</name>
<gene>
    <name evidence="2" type="ORF">LSALG_LOCUS8323</name>
</gene>
<keyword evidence="1" id="KW-0812">Transmembrane</keyword>
<dbReference type="PANTHER" id="PTHR35307">
    <property type="entry name" value="PROTEIN, PUTATIVE-RELATED"/>
    <property type="match status" value="1"/>
</dbReference>
<dbReference type="EMBL" id="OX465077">
    <property type="protein sequence ID" value="CAI9267866.1"/>
    <property type="molecule type" value="Genomic_DNA"/>
</dbReference>